<dbReference type="Proteomes" id="UP001607302">
    <property type="component" value="Unassembled WGS sequence"/>
</dbReference>
<reference evidence="1 2" key="1">
    <citation type="journal article" date="2024" name="Ann. Entomol. Soc. Am.">
        <title>Genomic analyses of the southern and eastern yellowjacket wasps (Hymenoptera: Vespidae) reveal evolutionary signatures of social life.</title>
        <authorList>
            <person name="Catto M.A."/>
            <person name="Caine P.B."/>
            <person name="Orr S.E."/>
            <person name="Hunt B.G."/>
            <person name="Goodisman M.A.D."/>
        </authorList>
    </citation>
    <scope>NUCLEOTIDE SEQUENCE [LARGE SCALE GENOMIC DNA]</scope>
    <source>
        <strain evidence="1">233</strain>
        <tissue evidence="1">Head and thorax</tissue>
    </source>
</reference>
<evidence type="ECO:0000313" key="2">
    <source>
        <dbReference type="Proteomes" id="UP001607302"/>
    </source>
</evidence>
<name>A0ABD1ZWI3_VESSQ</name>
<dbReference type="AlphaFoldDB" id="A0ABD1ZWI3"/>
<accession>A0ABD1ZWI3</accession>
<gene>
    <name evidence="1" type="ORF">V1478_017681</name>
</gene>
<keyword evidence="2" id="KW-1185">Reference proteome</keyword>
<organism evidence="1 2">
    <name type="scientific">Vespula squamosa</name>
    <name type="common">Southern yellow jacket</name>
    <name type="synonym">Wasp</name>
    <dbReference type="NCBI Taxonomy" id="30214"/>
    <lineage>
        <taxon>Eukaryota</taxon>
        <taxon>Metazoa</taxon>
        <taxon>Ecdysozoa</taxon>
        <taxon>Arthropoda</taxon>
        <taxon>Hexapoda</taxon>
        <taxon>Insecta</taxon>
        <taxon>Pterygota</taxon>
        <taxon>Neoptera</taxon>
        <taxon>Endopterygota</taxon>
        <taxon>Hymenoptera</taxon>
        <taxon>Apocrita</taxon>
        <taxon>Aculeata</taxon>
        <taxon>Vespoidea</taxon>
        <taxon>Vespidae</taxon>
        <taxon>Vespinae</taxon>
        <taxon>Vespula</taxon>
    </lineage>
</organism>
<protein>
    <submittedName>
        <fullName evidence="1">Uncharacterized protein</fullName>
    </submittedName>
</protein>
<comment type="caution">
    <text evidence="1">The sequence shown here is derived from an EMBL/GenBank/DDBJ whole genome shotgun (WGS) entry which is preliminary data.</text>
</comment>
<evidence type="ECO:0000313" key="1">
    <source>
        <dbReference type="EMBL" id="KAL2712726.1"/>
    </source>
</evidence>
<sequence length="130" mass="15557">MQFAMYRIGIWTKNTLYPIINKSLKLHTDKTIKKIGDPLRSFLNQLKLEREGYWLNVRIPRNPKKNYSIRRPQKNCSFGVLCNRPIPKITRTMAPEIPRKTLPIETKSTNLRIPKKKREIERMARPRREE</sequence>
<dbReference type="EMBL" id="JAUDFV010000165">
    <property type="protein sequence ID" value="KAL2712726.1"/>
    <property type="molecule type" value="Genomic_DNA"/>
</dbReference>
<proteinExistence type="predicted"/>